<dbReference type="EMBL" id="CP101717">
    <property type="protein sequence ID" value="WLD58143.1"/>
    <property type="molecule type" value="Genomic_DNA"/>
</dbReference>
<name>A0AB38YFI8_9GAMM</name>
<sequence length="270" mass="30466">MSETARLFLLGGAELVRALKRGLLPLHSMADTGNPWLLGGTGQRVAQTLSDDQWHAALRKRYEAIPEHLRAAVDYAYFAQQMEAKRTELEAEWSAHGEFQDTREELDLPRHQALVALNLTESVQNPLVWHLWGDQHRGMALEIDAAAPAFQAKPGRPRLLRHVRYGHRRTLVATDKLPFPGWFEAPAEQAALREWRLVLPLSQVKNSGDGPVLPVDRCTIKGLYLGTLAPPELQEAVRDLVRLDQRYRQLKVHQLAADRKSFVLYVGAEG</sequence>
<proteinExistence type="predicted"/>
<accession>A0AB38YFI8</accession>
<evidence type="ECO:0008006" key="2">
    <source>
        <dbReference type="Google" id="ProtNLM"/>
    </source>
</evidence>
<protein>
    <recommendedName>
        <fullName evidence="2">DUF2971 domain-containing protein</fullName>
    </recommendedName>
</protein>
<dbReference type="AlphaFoldDB" id="A0AB38YFI8"/>
<organism evidence="1">
    <name type="scientific">Salinispirillum sp. LH 10-3-1</name>
    <dbReference type="NCBI Taxonomy" id="2952525"/>
    <lineage>
        <taxon>Bacteria</taxon>
        <taxon>Pseudomonadati</taxon>
        <taxon>Pseudomonadota</taxon>
        <taxon>Gammaproteobacteria</taxon>
        <taxon>Oceanospirillales</taxon>
        <taxon>Saccharospirillaceae</taxon>
        <taxon>Salinispirillum</taxon>
    </lineage>
</organism>
<gene>
    <name evidence="1" type="ORF">NFC81_15730</name>
</gene>
<dbReference type="RefSeq" id="WP_304995430.1">
    <property type="nucleotide sequence ID" value="NZ_CP101717.1"/>
</dbReference>
<evidence type="ECO:0000313" key="1">
    <source>
        <dbReference type="EMBL" id="WLD58143.1"/>
    </source>
</evidence>
<reference evidence="1" key="1">
    <citation type="submission" date="2022-07" db="EMBL/GenBank/DDBJ databases">
        <title>Complete genome sequence of Salinispirillum sp. LH10-3-1 capable of multiple carbohydrate inversion isolated from a soda lake.</title>
        <authorList>
            <person name="Liu J."/>
            <person name="Zhai Y."/>
            <person name="Zhang H."/>
            <person name="Yang H."/>
            <person name="Qu J."/>
            <person name="Li J."/>
        </authorList>
    </citation>
    <scope>NUCLEOTIDE SEQUENCE</scope>
    <source>
        <strain evidence="1">LH 10-3-1</strain>
    </source>
</reference>